<accession>A0A2G5UHP9</accession>
<protein>
    <submittedName>
        <fullName evidence="1">Uncharacterized protein</fullName>
    </submittedName>
</protein>
<evidence type="ECO:0000313" key="1">
    <source>
        <dbReference type="EMBL" id="PIC38726.1"/>
    </source>
</evidence>
<proteinExistence type="predicted"/>
<comment type="caution">
    <text evidence="1">The sequence shown here is derived from an EMBL/GenBank/DDBJ whole genome shotgun (WGS) entry which is preliminary data.</text>
</comment>
<dbReference type="AlphaFoldDB" id="A0A2G5UHP9"/>
<gene>
    <name evidence="1" type="primary">Cnig_chr_III.g10636</name>
    <name evidence="1" type="ORF">B9Z55_010636</name>
</gene>
<sequence>MRSRTEESMRSPIYDELPGQLGWQGIRSILRRLLASPLRSSTMITGIGREWTRRTSDARKSWMLHTARKLRMH</sequence>
<dbReference type="EMBL" id="PDUG01000003">
    <property type="protein sequence ID" value="PIC38726.1"/>
    <property type="molecule type" value="Genomic_DNA"/>
</dbReference>
<name>A0A2G5UHP9_9PELO</name>
<reference evidence="2" key="1">
    <citation type="submission" date="2017-10" db="EMBL/GenBank/DDBJ databases">
        <title>Rapid genome shrinkage in a self-fertile nematode reveals novel sperm competition proteins.</title>
        <authorList>
            <person name="Yin D."/>
            <person name="Schwarz E.M."/>
            <person name="Thomas C.G."/>
            <person name="Felde R.L."/>
            <person name="Korf I.F."/>
            <person name="Cutter A.D."/>
            <person name="Schartner C.M."/>
            <person name="Ralston E.J."/>
            <person name="Meyer B.J."/>
            <person name="Haag E.S."/>
        </authorList>
    </citation>
    <scope>NUCLEOTIDE SEQUENCE [LARGE SCALE GENOMIC DNA]</scope>
    <source>
        <strain evidence="2">JU1422</strain>
    </source>
</reference>
<keyword evidence="2" id="KW-1185">Reference proteome</keyword>
<evidence type="ECO:0000313" key="2">
    <source>
        <dbReference type="Proteomes" id="UP000230233"/>
    </source>
</evidence>
<dbReference type="Proteomes" id="UP000230233">
    <property type="component" value="Chromosome III"/>
</dbReference>
<organism evidence="1 2">
    <name type="scientific">Caenorhabditis nigoni</name>
    <dbReference type="NCBI Taxonomy" id="1611254"/>
    <lineage>
        <taxon>Eukaryota</taxon>
        <taxon>Metazoa</taxon>
        <taxon>Ecdysozoa</taxon>
        <taxon>Nematoda</taxon>
        <taxon>Chromadorea</taxon>
        <taxon>Rhabditida</taxon>
        <taxon>Rhabditina</taxon>
        <taxon>Rhabditomorpha</taxon>
        <taxon>Rhabditoidea</taxon>
        <taxon>Rhabditidae</taxon>
        <taxon>Peloderinae</taxon>
        <taxon>Caenorhabditis</taxon>
    </lineage>
</organism>